<dbReference type="InterPro" id="IPR027383">
    <property type="entry name" value="Znf_put"/>
</dbReference>
<evidence type="ECO:0000256" key="2">
    <source>
        <dbReference type="ARBA" id="ARBA00022692"/>
    </source>
</evidence>
<proteinExistence type="predicted"/>
<sequence length="494" mass="51485">MSSACDGLAELRSGFVDGALSPEDSERVVAHLLSCADCRADVAELRAVRDLLGRSGAGTPAPAPLSARLVSIADDASVRPWTKAFDGSRGLALPSERRRARVRAVLGTLATGAILGVVGLTGWFAAPNGNLAAVADPADEAQAEFGAAAAELSVTGASLSALMLLDSLPEATQDGSQVERPSQKIHHAEGEPEAVDLLDRAMAAGRTTTVAGDQAVLARMDERTVAARVGVDTRSRQGAMVSVFDPDGHVLASSFAQAQVAAADGASPVDLIAHAYALSTGSGLHVAGRRASVVEARDEHGMVAKRWWVDDATGVLLWQESYDDEGLSTAAGFTEVDVVPYANVAPTKAATRLATSVVSADAAQLSRSGWSCSDEMAGLDLLEVTTDTPTDPRSVHVVYGDGASTVSVLQRHGRLSGAPAGARWDDKLQAWRHSGAVRWATWQSGDTVYTVTTDGPSSLLRRSVAAFPHEGPVETTTLGRVREGWSRILADLKG</sequence>
<dbReference type="PANTHER" id="PTHR37461">
    <property type="entry name" value="ANTI-SIGMA-K FACTOR RSKA"/>
    <property type="match status" value="1"/>
</dbReference>
<evidence type="ECO:0000256" key="4">
    <source>
        <dbReference type="ARBA" id="ARBA00023015"/>
    </source>
</evidence>
<evidence type="ECO:0000259" key="8">
    <source>
        <dbReference type="Pfam" id="PF13490"/>
    </source>
</evidence>
<keyword evidence="2 7" id="KW-0812">Transmembrane</keyword>
<reference evidence="10" key="1">
    <citation type="journal article" date="2019" name="Int. J. Syst. Evol. Microbiol.">
        <title>The Global Catalogue of Microorganisms (GCM) 10K type strain sequencing project: providing services to taxonomists for standard genome sequencing and annotation.</title>
        <authorList>
            <consortium name="The Broad Institute Genomics Platform"/>
            <consortium name="The Broad Institute Genome Sequencing Center for Infectious Disease"/>
            <person name="Wu L."/>
            <person name="Ma J."/>
        </authorList>
    </citation>
    <scope>NUCLEOTIDE SEQUENCE [LARGE SCALE GENOMIC DNA]</scope>
    <source>
        <strain evidence="10">JCM 16540</strain>
    </source>
</reference>
<keyword evidence="6" id="KW-0804">Transcription</keyword>
<evidence type="ECO:0000256" key="1">
    <source>
        <dbReference type="ARBA" id="ARBA00004167"/>
    </source>
</evidence>
<keyword evidence="3 7" id="KW-1133">Transmembrane helix</keyword>
<comment type="caution">
    <text evidence="9">The sequence shown here is derived from an EMBL/GenBank/DDBJ whole genome shotgun (WGS) entry which is preliminary data.</text>
</comment>
<evidence type="ECO:0000256" key="3">
    <source>
        <dbReference type="ARBA" id="ARBA00022989"/>
    </source>
</evidence>
<keyword evidence="10" id="KW-1185">Reference proteome</keyword>
<protein>
    <recommendedName>
        <fullName evidence="8">Putative zinc-finger domain-containing protein</fullName>
    </recommendedName>
</protein>
<keyword evidence="5 7" id="KW-0472">Membrane</keyword>
<organism evidence="9 10">
    <name type="scientific">Microlunatus spumicola</name>
    <dbReference type="NCBI Taxonomy" id="81499"/>
    <lineage>
        <taxon>Bacteria</taxon>
        <taxon>Bacillati</taxon>
        <taxon>Actinomycetota</taxon>
        <taxon>Actinomycetes</taxon>
        <taxon>Propionibacteriales</taxon>
        <taxon>Propionibacteriaceae</taxon>
        <taxon>Microlunatus</taxon>
    </lineage>
</organism>
<evidence type="ECO:0000256" key="6">
    <source>
        <dbReference type="ARBA" id="ARBA00023163"/>
    </source>
</evidence>
<dbReference type="EMBL" id="BAAAYR010000005">
    <property type="protein sequence ID" value="GAA3577499.1"/>
    <property type="molecule type" value="Genomic_DNA"/>
</dbReference>
<feature type="transmembrane region" description="Helical" evidence="7">
    <location>
        <begin position="104"/>
        <end position="126"/>
    </location>
</feature>
<gene>
    <name evidence="9" type="ORF">GCM10022197_38480</name>
</gene>
<accession>A0ABP6Y518</accession>
<dbReference type="PANTHER" id="PTHR37461:SF1">
    <property type="entry name" value="ANTI-SIGMA-K FACTOR RSKA"/>
    <property type="match status" value="1"/>
</dbReference>
<dbReference type="InterPro" id="IPR051474">
    <property type="entry name" value="Anti-sigma-K/W_factor"/>
</dbReference>
<dbReference type="Gene3D" id="2.50.20.10">
    <property type="entry name" value="Lipoprotein localisation LolA/LolB/LppX"/>
    <property type="match status" value="1"/>
</dbReference>
<evidence type="ECO:0000313" key="10">
    <source>
        <dbReference type="Proteomes" id="UP001500767"/>
    </source>
</evidence>
<feature type="domain" description="Putative zinc-finger" evidence="8">
    <location>
        <begin position="5"/>
        <end position="39"/>
    </location>
</feature>
<dbReference type="Gene3D" id="1.10.10.1320">
    <property type="entry name" value="Anti-sigma factor, zinc-finger domain"/>
    <property type="match status" value="1"/>
</dbReference>
<comment type="subcellular location">
    <subcellularLocation>
        <location evidence="1">Membrane</location>
        <topology evidence="1">Single-pass membrane protein</topology>
    </subcellularLocation>
</comment>
<evidence type="ECO:0000256" key="5">
    <source>
        <dbReference type="ARBA" id="ARBA00023136"/>
    </source>
</evidence>
<evidence type="ECO:0000313" key="9">
    <source>
        <dbReference type="EMBL" id="GAA3577499.1"/>
    </source>
</evidence>
<dbReference type="Pfam" id="PF13490">
    <property type="entry name" value="zf-HC2"/>
    <property type="match status" value="1"/>
</dbReference>
<dbReference type="InterPro" id="IPR041916">
    <property type="entry name" value="Anti_sigma_zinc_sf"/>
</dbReference>
<dbReference type="RefSeq" id="WP_204911236.1">
    <property type="nucleotide sequence ID" value="NZ_BAAAYR010000005.1"/>
</dbReference>
<evidence type="ECO:0000256" key="7">
    <source>
        <dbReference type="SAM" id="Phobius"/>
    </source>
</evidence>
<keyword evidence="4" id="KW-0805">Transcription regulation</keyword>
<dbReference type="Proteomes" id="UP001500767">
    <property type="component" value="Unassembled WGS sequence"/>
</dbReference>
<name>A0ABP6Y518_9ACTN</name>